<reference evidence="2 3" key="1">
    <citation type="submission" date="2024-02" db="EMBL/GenBank/DDBJ databases">
        <title>High-quality chromosome-scale genome assembly of Pensacola bahiagrass (Paspalum notatum Flugge var. saurae).</title>
        <authorList>
            <person name="Vega J.M."/>
            <person name="Podio M."/>
            <person name="Orjuela J."/>
            <person name="Siena L.A."/>
            <person name="Pessino S.C."/>
            <person name="Combes M.C."/>
            <person name="Mariac C."/>
            <person name="Albertini E."/>
            <person name="Pupilli F."/>
            <person name="Ortiz J.P.A."/>
            <person name="Leblanc O."/>
        </authorList>
    </citation>
    <scope>NUCLEOTIDE SEQUENCE [LARGE SCALE GENOMIC DNA]</scope>
    <source>
        <strain evidence="2">R1</strain>
        <tissue evidence="2">Leaf</tissue>
    </source>
</reference>
<name>A0AAQ3XE97_PASNO</name>
<proteinExistence type="predicted"/>
<feature type="compositionally biased region" description="Basic and acidic residues" evidence="1">
    <location>
        <begin position="56"/>
        <end position="81"/>
    </location>
</feature>
<feature type="region of interest" description="Disordered" evidence="1">
    <location>
        <begin position="46"/>
        <end position="88"/>
    </location>
</feature>
<dbReference type="AlphaFoldDB" id="A0AAQ3XE97"/>
<accession>A0AAQ3XE97</accession>
<dbReference type="Proteomes" id="UP001341281">
    <property type="component" value="Chromosome 09"/>
</dbReference>
<protein>
    <submittedName>
        <fullName evidence="2">Uncharacterized protein</fullName>
    </submittedName>
</protein>
<evidence type="ECO:0000313" key="3">
    <source>
        <dbReference type="Proteomes" id="UP001341281"/>
    </source>
</evidence>
<keyword evidence="3" id="KW-1185">Reference proteome</keyword>
<gene>
    <name evidence="2" type="ORF">U9M48_039111</name>
</gene>
<organism evidence="2 3">
    <name type="scientific">Paspalum notatum var. saurae</name>
    <dbReference type="NCBI Taxonomy" id="547442"/>
    <lineage>
        <taxon>Eukaryota</taxon>
        <taxon>Viridiplantae</taxon>
        <taxon>Streptophyta</taxon>
        <taxon>Embryophyta</taxon>
        <taxon>Tracheophyta</taxon>
        <taxon>Spermatophyta</taxon>
        <taxon>Magnoliopsida</taxon>
        <taxon>Liliopsida</taxon>
        <taxon>Poales</taxon>
        <taxon>Poaceae</taxon>
        <taxon>PACMAD clade</taxon>
        <taxon>Panicoideae</taxon>
        <taxon>Andropogonodae</taxon>
        <taxon>Paspaleae</taxon>
        <taxon>Paspalinae</taxon>
        <taxon>Paspalum</taxon>
    </lineage>
</organism>
<evidence type="ECO:0000313" key="2">
    <source>
        <dbReference type="EMBL" id="WVZ93102.1"/>
    </source>
</evidence>
<dbReference type="EMBL" id="CP144753">
    <property type="protein sequence ID" value="WVZ93102.1"/>
    <property type="molecule type" value="Genomic_DNA"/>
</dbReference>
<sequence>METRRPRRAPTPQNRCRLLSSVASHVLPGAPAALHRRGLCLACARGRPRAPRPVPRRLDLRSGMDAESLRPEKGGGGRDRSGLAAHRH</sequence>
<evidence type="ECO:0000256" key="1">
    <source>
        <dbReference type="SAM" id="MobiDB-lite"/>
    </source>
</evidence>